<dbReference type="EMBL" id="JAAAPU010000072">
    <property type="protein sequence ID" value="KAF4203761.1"/>
    <property type="molecule type" value="Genomic_DNA"/>
</dbReference>
<reference evidence="2" key="1">
    <citation type="journal article" date="2020" name="bioRxiv">
        <title>Genomic and phenotypic heterogeneity of clinical isolates of the human pathogens Aspergillus fumigatus, Aspergillus lentulus and Aspergillus fumigatiaffinis.</title>
        <authorList>
            <person name="dos Santos R.A.C."/>
            <person name="Steenwyk J.L."/>
            <person name="Rivero-Menendez O."/>
            <person name="Mead M.E."/>
            <person name="Silva L.P."/>
            <person name="Bastos R.W."/>
            <person name="Alastruey-Izquierdo A."/>
            <person name="Goldman G.H."/>
            <person name="Rokas A."/>
        </authorList>
    </citation>
    <scope>NUCLEOTIDE SEQUENCE</scope>
    <source>
        <strain evidence="2">CNM-CM8927</strain>
    </source>
</reference>
<evidence type="ECO:0000256" key="1">
    <source>
        <dbReference type="SAM" id="MobiDB-lite"/>
    </source>
</evidence>
<name>A0AAN6BN77_ASPLE</name>
<protein>
    <submittedName>
        <fullName evidence="2">Uncharacterized protein</fullName>
    </submittedName>
</protein>
<evidence type="ECO:0000313" key="2">
    <source>
        <dbReference type="EMBL" id="KAF4203761.1"/>
    </source>
</evidence>
<proteinExistence type="predicted"/>
<dbReference type="Proteomes" id="UP000649114">
    <property type="component" value="Unassembled WGS sequence"/>
</dbReference>
<sequence>MLFPPLSTVSSSMEAKDVDSVNSLGRTQPDGASRTSQVEVAGDCHAHLPFEIPGAVVLSAPSLFVLRETANDVYRRINSDPSYSNQFIIVSNVSQSLQELLAGDRNHLEVTYRLTLDKQHQKVVIRIMPSNAHERLTRSFSNTLVVKLFEMGIHPYDYTMNTATRYSGRTCDKEADESLTPSRNPPEGNDWPSLVIETGLSESEAQLRTDAHWWFSNSGYQVNTVILFHIRRSPERRVILKVYKLRPITPRITRGLQAEVDRSLLSNRTTPQTGSPTVLRPHLSDEEIIVTSISVENAPLVLEFESVMRRPPTPSTMERDILFTAEDLAACCRHALQIA</sequence>
<feature type="region of interest" description="Disordered" evidence="1">
    <location>
        <begin position="17"/>
        <end position="38"/>
    </location>
</feature>
<accession>A0AAN6BN77</accession>
<gene>
    <name evidence="2" type="ORF">CNMCM8927_008342</name>
</gene>
<feature type="region of interest" description="Disordered" evidence="1">
    <location>
        <begin position="171"/>
        <end position="192"/>
    </location>
</feature>
<organism evidence="2 3">
    <name type="scientific">Aspergillus lentulus</name>
    <dbReference type="NCBI Taxonomy" id="293939"/>
    <lineage>
        <taxon>Eukaryota</taxon>
        <taxon>Fungi</taxon>
        <taxon>Dikarya</taxon>
        <taxon>Ascomycota</taxon>
        <taxon>Pezizomycotina</taxon>
        <taxon>Eurotiomycetes</taxon>
        <taxon>Eurotiomycetidae</taxon>
        <taxon>Eurotiales</taxon>
        <taxon>Aspergillaceae</taxon>
        <taxon>Aspergillus</taxon>
        <taxon>Aspergillus subgen. Fumigati</taxon>
    </lineage>
</organism>
<evidence type="ECO:0000313" key="3">
    <source>
        <dbReference type="Proteomes" id="UP000649114"/>
    </source>
</evidence>
<comment type="caution">
    <text evidence="2">The sequence shown here is derived from an EMBL/GenBank/DDBJ whole genome shotgun (WGS) entry which is preliminary data.</text>
</comment>
<reference evidence="2" key="2">
    <citation type="submission" date="2020-04" db="EMBL/GenBank/DDBJ databases">
        <authorList>
            <person name="Santos R.A.C."/>
            <person name="Steenwyk J.L."/>
            <person name="Rivero-Menendez O."/>
            <person name="Mead M.E."/>
            <person name="Silva L.P."/>
            <person name="Bastos R.W."/>
            <person name="Alastruey-Izquierdo A."/>
            <person name="Goldman G.H."/>
            <person name="Rokas A."/>
        </authorList>
    </citation>
    <scope>NUCLEOTIDE SEQUENCE</scope>
    <source>
        <strain evidence="2">CNM-CM8927</strain>
    </source>
</reference>
<dbReference type="AlphaFoldDB" id="A0AAN6BN77"/>